<evidence type="ECO:0008006" key="3">
    <source>
        <dbReference type="Google" id="ProtNLM"/>
    </source>
</evidence>
<comment type="caution">
    <text evidence="1">The sequence shown here is derived from an EMBL/GenBank/DDBJ whole genome shotgun (WGS) entry which is preliminary data.</text>
</comment>
<gene>
    <name evidence="1" type="ORF">PQJ61_13750</name>
</gene>
<dbReference type="PROSITE" id="PS51257">
    <property type="entry name" value="PROKAR_LIPOPROTEIN"/>
    <property type="match status" value="1"/>
</dbReference>
<sequence length="187" mass="20004">MKKLVVIMLLVMVVFGVTSCSTTYDKKMLMTGVSKMTTEPQAMWARPTEVTYEIMGDVEGTAEYKLLFGILPLGDAPKTEFSIFGNNAANSPGIKLAAYDACKTIGADGIYLTSVYTESKSGLFVNSELVTIKGKALKLVDLGTVDQERADTVRYLEAAGGLNQDNTAPNLTSGSAFSALSSLFTVK</sequence>
<organism evidence="1 2">
    <name type="scientific">Candidatus Thalassospirochaeta sargassi</name>
    <dbReference type="NCBI Taxonomy" id="3119039"/>
    <lineage>
        <taxon>Bacteria</taxon>
        <taxon>Pseudomonadati</taxon>
        <taxon>Spirochaetota</taxon>
        <taxon>Spirochaetia</taxon>
        <taxon>Spirochaetales</taxon>
        <taxon>Spirochaetaceae</taxon>
        <taxon>Candidatus Thalassospirochaeta</taxon>
    </lineage>
</organism>
<dbReference type="EMBL" id="JAQQAL010000034">
    <property type="protein sequence ID" value="MDC7227824.1"/>
    <property type="molecule type" value="Genomic_DNA"/>
</dbReference>
<evidence type="ECO:0000313" key="2">
    <source>
        <dbReference type="Proteomes" id="UP001221217"/>
    </source>
</evidence>
<dbReference type="Proteomes" id="UP001221217">
    <property type="component" value="Unassembled WGS sequence"/>
</dbReference>
<dbReference type="AlphaFoldDB" id="A0AAJ1MPH1"/>
<evidence type="ECO:0000313" key="1">
    <source>
        <dbReference type="EMBL" id="MDC7227824.1"/>
    </source>
</evidence>
<accession>A0AAJ1MPH1</accession>
<reference evidence="1 2" key="1">
    <citation type="submission" date="2022-12" db="EMBL/GenBank/DDBJ databases">
        <title>Metagenome assembled genome from gulf of manar.</title>
        <authorList>
            <person name="Kohli P."/>
            <person name="Pk S."/>
            <person name="Venkata Ramana C."/>
            <person name="Sasikala C."/>
        </authorList>
    </citation>
    <scope>NUCLEOTIDE SEQUENCE [LARGE SCALE GENOMIC DNA]</scope>
    <source>
        <strain evidence="1">JB008</strain>
    </source>
</reference>
<proteinExistence type="predicted"/>
<name>A0AAJ1MPH1_9SPIO</name>
<protein>
    <recommendedName>
        <fullName evidence="3">Lipoprotein</fullName>
    </recommendedName>
</protein>